<dbReference type="AlphaFoldDB" id="A0A367YPF4"/>
<proteinExistence type="predicted"/>
<organism evidence="2 3">
    <name type="scientific">Candida viswanathii</name>
    <dbReference type="NCBI Taxonomy" id="5486"/>
    <lineage>
        <taxon>Eukaryota</taxon>
        <taxon>Fungi</taxon>
        <taxon>Dikarya</taxon>
        <taxon>Ascomycota</taxon>
        <taxon>Saccharomycotina</taxon>
        <taxon>Pichiomycetes</taxon>
        <taxon>Debaryomycetaceae</taxon>
        <taxon>Candida/Lodderomyces clade</taxon>
        <taxon>Candida</taxon>
    </lineage>
</organism>
<reference evidence="2 3" key="1">
    <citation type="submission" date="2018-06" db="EMBL/GenBank/DDBJ databases">
        <title>Whole genome sequencing of Candida tropicalis (genome annotated by CSBL at Korea University).</title>
        <authorList>
            <person name="Ahn J."/>
        </authorList>
    </citation>
    <scope>NUCLEOTIDE SEQUENCE [LARGE SCALE GENOMIC DNA]</scope>
    <source>
        <strain evidence="2 3">ATCC 20962</strain>
    </source>
</reference>
<evidence type="ECO:0000313" key="3">
    <source>
        <dbReference type="Proteomes" id="UP000253472"/>
    </source>
</evidence>
<sequence>MGYKRDTVCGIIRSQHRQVITAKLTEEDGGAPSLPQRPVVAEDSATTSEAGTGGDSELRASFTDSGNAKIKTKPQSSPLLSSTPPLVSKALVKSYPYLIIINKSCP</sequence>
<keyword evidence="3" id="KW-1185">Reference proteome</keyword>
<evidence type="ECO:0000256" key="1">
    <source>
        <dbReference type="SAM" id="MobiDB-lite"/>
    </source>
</evidence>
<evidence type="ECO:0000313" key="2">
    <source>
        <dbReference type="EMBL" id="RCK67647.1"/>
    </source>
</evidence>
<comment type="caution">
    <text evidence="2">The sequence shown here is derived from an EMBL/GenBank/DDBJ whole genome shotgun (WGS) entry which is preliminary data.</text>
</comment>
<dbReference type="EMBL" id="QLNQ01000001">
    <property type="protein sequence ID" value="RCK67647.1"/>
    <property type="molecule type" value="Genomic_DNA"/>
</dbReference>
<protein>
    <submittedName>
        <fullName evidence="2">Uncharacterized protein</fullName>
    </submittedName>
</protein>
<gene>
    <name evidence="2" type="ORF">Cantr_03486</name>
</gene>
<feature type="region of interest" description="Disordered" evidence="1">
    <location>
        <begin position="24"/>
        <end position="84"/>
    </location>
</feature>
<dbReference type="STRING" id="5486.A0A367YPF4"/>
<accession>A0A367YPF4</accession>
<name>A0A367YPF4_9ASCO</name>
<dbReference type="Proteomes" id="UP000253472">
    <property type="component" value="Unassembled WGS sequence"/>
</dbReference>